<comment type="caution">
    <text evidence="1">The sequence shown here is derived from an EMBL/GenBank/DDBJ whole genome shotgun (WGS) entry which is preliminary data.</text>
</comment>
<proteinExistence type="predicted"/>
<gene>
    <name evidence="1" type="ORF">WISP_122521</name>
</gene>
<keyword evidence="2" id="KW-1185">Reference proteome</keyword>
<sequence length="81" mass="9341">MAKKASDILKNSEASRTRGVIVLLYSALVRLYLDNCVHFWVPYLKKDTEVPENVQSRAKKLVKGLEYKSYEELLKELCGIH</sequence>
<dbReference type="Proteomes" id="UP001145742">
    <property type="component" value="Unassembled WGS sequence"/>
</dbReference>
<accession>A0ABQ9CXM9</accession>
<reference evidence="1" key="1">
    <citation type="submission" date="2019-10" db="EMBL/GenBank/DDBJ databases">
        <authorList>
            <person name="Soares A.E.R."/>
            <person name="Aleixo A."/>
            <person name="Schneider P."/>
            <person name="Miyaki C.Y."/>
            <person name="Schneider M.P."/>
            <person name="Mello C."/>
            <person name="Vasconcelos A.T.R."/>
        </authorList>
    </citation>
    <scope>NUCLEOTIDE SEQUENCE</scope>
    <source>
        <tissue evidence="1">Muscle</tissue>
    </source>
</reference>
<evidence type="ECO:0000313" key="2">
    <source>
        <dbReference type="Proteomes" id="UP001145742"/>
    </source>
</evidence>
<organism evidence="1 2">
    <name type="scientific">Willisornis vidua</name>
    <name type="common">Xingu scale-backed antbird</name>
    <dbReference type="NCBI Taxonomy" id="1566151"/>
    <lineage>
        <taxon>Eukaryota</taxon>
        <taxon>Metazoa</taxon>
        <taxon>Chordata</taxon>
        <taxon>Craniata</taxon>
        <taxon>Vertebrata</taxon>
        <taxon>Euteleostomi</taxon>
        <taxon>Archelosauria</taxon>
        <taxon>Archosauria</taxon>
        <taxon>Dinosauria</taxon>
        <taxon>Saurischia</taxon>
        <taxon>Theropoda</taxon>
        <taxon>Coelurosauria</taxon>
        <taxon>Aves</taxon>
        <taxon>Neognathae</taxon>
        <taxon>Neoaves</taxon>
        <taxon>Telluraves</taxon>
        <taxon>Australaves</taxon>
        <taxon>Passeriformes</taxon>
        <taxon>Thamnophilidae</taxon>
        <taxon>Willisornis</taxon>
    </lineage>
</organism>
<dbReference type="EMBL" id="WHWB01034563">
    <property type="protein sequence ID" value="KAJ7408155.1"/>
    <property type="molecule type" value="Genomic_DNA"/>
</dbReference>
<protein>
    <submittedName>
        <fullName evidence="1">Uncharacterized protein</fullName>
    </submittedName>
</protein>
<evidence type="ECO:0000313" key="1">
    <source>
        <dbReference type="EMBL" id="KAJ7408155.1"/>
    </source>
</evidence>
<name>A0ABQ9CXM9_9PASS</name>